<evidence type="ECO:0000256" key="3">
    <source>
        <dbReference type="ARBA" id="ARBA00023211"/>
    </source>
</evidence>
<keyword evidence="2" id="KW-0378">Hydrolase</keyword>
<comment type="similarity">
    <text evidence="4">Belongs to the arginase family.</text>
</comment>
<evidence type="ECO:0000313" key="5">
    <source>
        <dbReference type="EMBL" id="MDZ5492000.1"/>
    </source>
</evidence>
<dbReference type="PANTHER" id="PTHR43782">
    <property type="entry name" value="ARGINASE"/>
    <property type="match status" value="1"/>
</dbReference>
<organism evidence="5 6">
    <name type="scientific">Micromonospora sicca</name>
    <dbReference type="NCBI Taxonomy" id="2202420"/>
    <lineage>
        <taxon>Bacteria</taxon>
        <taxon>Bacillati</taxon>
        <taxon>Actinomycetota</taxon>
        <taxon>Actinomycetes</taxon>
        <taxon>Micromonosporales</taxon>
        <taxon>Micromonosporaceae</taxon>
        <taxon>Micromonospora</taxon>
    </lineage>
</organism>
<dbReference type="EMBL" id="JAXOTQ010000027">
    <property type="protein sequence ID" value="MDZ5492000.1"/>
    <property type="molecule type" value="Genomic_DNA"/>
</dbReference>
<reference evidence="5 6" key="1">
    <citation type="submission" date="2023-12" db="EMBL/GenBank/DDBJ databases">
        <title>Micromonospora sp. nov., isolated from Atacama Desert.</title>
        <authorList>
            <person name="Carro L."/>
            <person name="Golinska P."/>
            <person name="Klenk H.-P."/>
            <person name="Goodfellow M."/>
        </authorList>
    </citation>
    <scope>NUCLEOTIDE SEQUENCE [LARGE SCALE GENOMIC DNA]</scope>
    <source>
        <strain evidence="5 6">4G53</strain>
    </source>
</reference>
<gene>
    <name evidence="5" type="ORF">U2F25_21465</name>
</gene>
<keyword evidence="1" id="KW-0479">Metal-binding</keyword>
<keyword evidence="3" id="KW-0464">Manganese</keyword>
<dbReference type="InterPro" id="IPR006035">
    <property type="entry name" value="Ureohydrolase"/>
</dbReference>
<dbReference type="PANTHER" id="PTHR43782:SF3">
    <property type="entry name" value="ARGINASE"/>
    <property type="match status" value="1"/>
</dbReference>
<dbReference type="SUPFAM" id="SSF52768">
    <property type="entry name" value="Arginase/deacetylase"/>
    <property type="match status" value="1"/>
</dbReference>
<sequence length="281" mass="29514">MRWTVLDAALDSSGRGRGEERAPGALRAAGLLERLDARDGGAVDARIDDPRRDPATGLIGAAQVRRASSAIAAGVARVRATGERPLVLGGDCTILLGVFLDLPAGTGLWFLDGHVDFFDGRTSETGEGADMELSILTGHGPDLFGRALVDPAQVRLLGHRPPGDDPSRREAARVDPRVVRLPAAALRRRGAAAVGRELAADGVAPAWLHLDLDVLDPGALPAVTYPEPDGLDWDDLVALVGPLARSERLLGLSVADFNADEDPDGRHARRLVEVLSAALAS</sequence>
<dbReference type="Gene3D" id="3.40.800.10">
    <property type="entry name" value="Ureohydrolase domain"/>
    <property type="match status" value="1"/>
</dbReference>
<dbReference type="Proteomes" id="UP001290101">
    <property type="component" value="Unassembled WGS sequence"/>
</dbReference>
<evidence type="ECO:0000256" key="1">
    <source>
        <dbReference type="ARBA" id="ARBA00022723"/>
    </source>
</evidence>
<proteinExistence type="inferred from homology"/>
<dbReference type="PROSITE" id="PS51409">
    <property type="entry name" value="ARGINASE_2"/>
    <property type="match status" value="1"/>
</dbReference>
<accession>A0ABU5JHA7</accession>
<protein>
    <submittedName>
        <fullName evidence="5">Arginase family protein</fullName>
    </submittedName>
</protein>
<evidence type="ECO:0000256" key="2">
    <source>
        <dbReference type="ARBA" id="ARBA00022801"/>
    </source>
</evidence>
<dbReference type="InterPro" id="IPR023696">
    <property type="entry name" value="Ureohydrolase_dom_sf"/>
</dbReference>
<evidence type="ECO:0000256" key="4">
    <source>
        <dbReference type="PROSITE-ProRule" id="PRU00742"/>
    </source>
</evidence>
<dbReference type="Pfam" id="PF00491">
    <property type="entry name" value="Arginase"/>
    <property type="match status" value="1"/>
</dbReference>
<name>A0ABU5JHA7_9ACTN</name>
<comment type="caution">
    <text evidence="5">The sequence shown here is derived from an EMBL/GenBank/DDBJ whole genome shotgun (WGS) entry which is preliminary data.</text>
</comment>
<dbReference type="RefSeq" id="WP_322441843.1">
    <property type="nucleotide sequence ID" value="NZ_JAXOTQ010000027.1"/>
</dbReference>
<keyword evidence="6" id="KW-1185">Reference proteome</keyword>
<evidence type="ECO:0000313" key="6">
    <source>
        <dbReference type="Proteomes" id="UP001290101"/>
    </source>
</evidence>
<dbReference type="CDD" id="cd09999">
    <property type="entry name" value="Arginase-like_1"/>
    <property type="match status" value="1"/>
</dbReference>